<reference evidence="2 3" key="1">
    <citation type="submission" date="2014-02" db="EMBL/GenBank/DDBJ databases">
        <title>Draft genome sequence of Lysinibacillus boronitolerans NBRC 103108.</title>
        <authorList>
            <person name="Zhang F."/>
            <person name="Wang G."/>
            <person name="Zhang L."/>
        </authorList>
    </citation>
    <scope>NUCLEOTIDE SEQUENCE [LARGE SCALE GENOMIC DNA]</scope>
    <source>
        <strain evidence="2 3">NBRC 103108</strain>
    </source>
</reference>
<dbReference type="PANTHER" id="PTHR13887:SF41">
    <property type="entry name" value="THIOREDOXIN SUPERFAMILY PROTEIN"/>
    <property type="match status" value="1"/>
</dbReference>
<organism evidence="2 3">
    <name type="scientific">Lysinibacillus boronitolerans JCM 21713 = 10a = NBRC 103108</name>
    <dbReference type="NCBI Taxonomy" id="1294264"/>
    <lineage>
        <taxon>Bacteria</taxon>
        <taxon>Bacillati</taxon>
        <taxon>Bacillota</taxon>
        <taxon>Bacilli</taxon>
        <taxon>Bacillales</taxon>
        <taxon>Bacillaceae</taxon>
        <taxon>Lysinibacillus</taxon>
    </lineage>
</organism>
<dbReference type="InterPro" id="IPR036249">
    <property type="entry name" value="Thioredoxin-like_sf"/>
</dbReference>
<dbReference type="Proteomes" id="UP000030487">
    <property type="component" value="Unassembled WGS sequence"/>
</dbReference>
<accession>A0ABR4XVH9</accession>
<dbReference type="PANTHER" id="PTHR13887">
    <property type="entry name" value="GLUTATHIONE S-TRANSFERASE KAPPA"/>
    <property type="match status" value="1"/>
</dbReference>
<proteinExistence type="predicted"/>
<dbReference type="CDD" id="cd03024">
    <property type="entry name" value="DsbA_FrnE"/>
    <property type="match status" value="1"/>
</dbReference>
<dbReference type="SUPFAM" id="SSF52833">
    <property type="entry name" value="Thioredoxin-like"/>
    <property type="match status" value="1"/>
</dbReference>
<protein>
    <submittedName>
        <fullName evidence="2">Peptidoglycan hydrolase</fullName>
    </submittedName>
</protein>
<evidence type="ECO:0000259" key="1">
    <source>
        <dbReference type="Pfam" id="PF01323"/>
    </source>
</evidence>
<dbReference type="RefSeq" id="WP_036079487.1">
    <property type="nucleotide sequence ID" value="NZ_AVCW01000003.1"/>
</dbReference>
<feature type="domain" description="DSBA-like thioredoxin" evidence="1">
    <location>
        <begin position="3"/>
        <end position="203"/>
    </location>
</feature>
<keyword evidence="2" id="KW-0378">Hydrolase</keyword>
<evidence type="ECO:0000313" key="2">
    <source>
        <dbReference type="EMBL" id="KGR82372.1"/>
    </source>
</evidence>
<dbReference type="Gene3D" id="3.40.30.10">
    <property type="entry name" value="Glutaredoxin"/>
    <property type="match status" value="1"/>
</dbReference>
<evidence type="ECO:0000313" key="3">
    <source>
        <dbReference type="Proteomes" id="UP000030487"/>
    </source>
</evidence>
<dbReference type="InterPro" id="IPR001853">
    <property type="entry name" value="DSBA-like_thioredoxin_dom"/>
</dbReference>
<dbReference type="EMBL" id="JPVR01000079">
    <property type="protein sequence ID" value="KGR82372.1"/>
    <property type="molecule type" value="Genomic_DNA"/>
</dbReference>
<comment type="caution">
    <text evidence="2">The sequence shown here is derived from an EMBL/GenBank/DDBJ whole genome shotgun (WGS) entry which is preliminary data.</text>
</comment>
<name>A0ABR4XVH9_9BACI</name>
<gene>
    <name evidence="2" type="ORF">CD31_18200</name>
</gene>
<sequence>MKIEVFSDFTCPFCYIGKQELERAIDIAGYTGLVEIEYKAFQISPDTPKVNAPSFYEALAKKYDVTLEEAEEMVEGIAMRAAEVGLHYNFAKMKTAHTETAHRLAKWTQQFGKATAYTELLMAGYFKDGEDLNKDEFLLKVIAQLDLDREAAEGILASTDFSEELDKDRYEAQQLGVRSVPFFVFENRYGIKGAEPNEVFVRTLHQAAEIAGIQPTVKINGNGESACADGQCKLKT</sequence>
<dbReference type="Pfam" id="PF01323">
    <property type="entry name" value="DSBA"/>
    <property type="match status" value="1"/>
</dbReference>
<dbReference type="GO" id="GO:0016787">
    <property type="term" value="F:hydrolase activity"/>
    <property type="evidence" value="ECO:0007669"/>
    <property type="project" value="UniProtKB-KW"/>
</dbReference>
<keyword evidence="3" id="KW-1185">Reference proteome</keyword>